<dbReference type="SUPFAM" id="SSF48403">
    <property type="entry name" value="Ankyrin repeat"/>
    <property type="match status" value="1"/>
</dbReference>
<comment type="caution">
    <text evidence="6">The sequence shown here is derived from an EMBL/GenBank/DDBJ whole genome shotgun (WGS) entry which is preliminary data.</text>
</comment>
<dbReference type="Pfam" id="PF12796">
    <property type="entry name" value="Ank_2"/>
    <property type="match status" value="1"/>
</dbReference>
<organism evidence="6 7">
    <name type="scientific">Thelonectria olida</name>
    <dbReference type="NCBI Taxonomy" id="1576542"/>
    <lineage>
        <taxon>Eukaryota</taxon>
        <taxon>Fungi</taxon>
        <taxon>Dikarya</taxon>
        <taxon>Ascomycota</taxon>
        <taxon>Pezizomycotina</taxon>
        <taxon>Sordariomycetes</taxon>
        <taxon>Hypocreomycetidae</taxon>
        <taxon>Hypocreales</taxon>
        <taxon>Nectriaceae</taxon>
        <taxon>Thelonectria</taxon>
    </lineage>
</organism>
<evidence type="ECO:0000256" key="4">
    <source>
        <dbReference type="SAM" id="MobiDB-lite"/>
    </source>
</evidence>
<dbReference type="AlphaFoldDB" id="A0A9P8VWU4"/>
<evidence type="ECO:0000313" key="6">
    <source>
        <dbReference type="EMBL" id="KAH6880428.1"/>
    </source>
</evidence>
<dbReference type="SMART" id="SM00248">
    <property type="entry name" value="ANK"/>
    <property type="match status" value="4"/>
</dbReference>
<feature type="region of interest" description="Disordered" evidence="4">
    <location>
        <begin position="1"/>
        <end position="20"/>
    </location>
</feature>
<evidence type="ECO:0000256" key="2">
    <source>
        <dbReference type="ARBA" id="ARBA00023043"/>
    </source>
</evidence>
<dbReference type="Proteomes" id="UP000777438">
    <property type="component" value="Unassembled WGS sequence"/>
</dbReference>
<dbReference type="OrthoDB" id="4772757at2759"/>
<dbReference type="PROSITE" id="PS50088">
    <property type="entry name" value="ANK_REPEAT"/>
    <property type="match status" value="1"/>
</dbReference>
<accession>A0A9P8VWU4</accession>
<dbReference type="Gene3D" id="1.25.40.20">
    <property type="entry name" value="Ankyrin repeat-containing domain"/>
    <property type="match status" value="1"/>
</dbReference>
<keyword evidence="2 3" id="KW-0040">ANK repeat</keyword>
<dbReference type="PANTHER" id="PTHR24166:SF48">
    <property type="entry name" value="PROTEIN VAPYRIN"/>
    <property type="match status" value="1"/>
</dbReference>
<keyword evidence="1" id="KW-0677">Repeat</keyword>
<dbReference type="InterPro" id="IPR050889">
    <property type="entry name" value="Dendritic_Spine_Reg/Scaffold"/>
</dbReference>
<feature type="repeat" description="ANK" evidence="3">
    <location>
        <begin position="122"/>
        <end position="154"/>
    </location>
</feature>
<dbReference type="PANTHER" id="PTHR24166">
    <property type="entry name" value="ROLLING PEBBLES, ISOFORM B"/>
    <property type="match status" value="1"/>
</dbReference>
<evidence type="ECO:0008006" key="8">
    <source>
        <dbReference type="Google" id="ProtNLM"/>
    </source>
</evidence>
<feature type="transmembrane region" description="Helical" evidence="5">
    <location>
        <begin position="429"/>
        <end position="452"/>
    </location>
</feature>
<proteinExistence type="predicted"/>
<name>A0A9P8VWU4_9HYPO</name>
<evidence type="ECO:0000313" key="7">
    <source>
        <dbReference type="Proteomes" id="UP000777438"/>
    </source>
</evidence>
<keyword evidence="7" id="KW-1185">Reference proteome</keyword>
<protein>
    <recommendedName>
        <fullName evidence="8">Ankyrin</fullName>
    </recommendedName>
</protein>
<evidence type="ECO:0000256" key="1">
    <source>
        <dbReference type="ARBA" id="ARBA00022737"/>
    </source>
</evidence>
<keyword evidence="5" id="KW-0812">Transmembrane</keyword>
<evidence type="ECO:0000256" key="3">
    <source>
        <dbReference type="PROSITE-ProRule" id="PRU00023"/>
    </source>
</evidence>
<keyword evidence="5" id="KW-0472">Membrane</keyword>
<reference evidence="6 7" key="1">
    <citation type="journal article" date="2021" name="Nat. Commun.">
        <title>Genetic determinants of endophytism in the Arabidopsis root mycobiome.</title>
        <authorList>
            <person name="Mesny F."/>
            <person name="Miyauchi S."/>
            <person name="Thiergart T."/>
            <person name="Pickel B."/>
            <person name="Atanasova L."/>
            <person name="Karlsson M."/>
            <person name="Huettel B."/>
            <person name="Barry K.W."/>
            <person name="Haridas S."/>
            <person name="Chen C."/>
            <person name="Bauer D."/>
            <person name="Andreopoulos W."/>
            <person name="Pangilinan J."/>
            <person name="LaButti K."/>
            <person name="Riley R."/>
            <person name="Lipzen A."/>
            <person name="Clum A."/>
            <person name="Drula E."/>
            <person name="Henrissat B."/>
            <person name="Kohler A."/>
            <person name="Grigoriev I.V."/>
            <person name="Martin F.M."/>
            <person name="Hacquard S."/>
        </authorList>
    </citation>
    <scope>NUCLEOTIDE SEQUENCE [LARGE SCALE GENOMIC DNA]</scope>
    <source>
        <strain evidence="6 7">MPI-CAGE-CH-0241</strain>
    </source>
</reference>
<gene>
    <name evidence="6" type="ORF">B0T10DRAFT_495409</name>
</gene>
<dbReference type="EMBL" id="JAGPYM010000026">
    <property type="protein sequence ID" value="KAH6880428.1"/>
    <property type="molecule type" value="Genomic_DNA"/>
</dbReference>
<dbReference type="InterPro" id="IPR036770">
    <property type="entry name" value="Ankyrin_rpt-contain_sf"/>
</dbReference>
<dbReference type="InterPro" id="IPR002110">
    <property type="entry name" value="Ankyrin_rpt"/>
</dbReference>
<keyword evidence="5" id="KW-1133">Transmembrane helix</keyword>
<sequence>MSAQTLPTPPSTPPSSRFYDANESLPVPAYSEAGEHDNLHARIEQATALKLPILHAPSSAQYDTLTRFLYAHPISYLPEEEACYLQRDIVRAFFSAIEAGHDDVVIDFVSRGYVSPDVTSAKGETPLLAAVRAGRVPMISRLVSLGSTVNAFGTSKTPIDPNAYPPTYPQRTPLMIAAERGYLAMVKVLMEDYGSDDSLVAPDGAIALRLAADNGHRDIVEMLPSRRAGAWLRWKTAHHEEMKRVRRALARIYRFIRFFVWDIPKFFVYDLPKETGKAIWKRRHRVRAWCQRNIVRLPERVGRGLMRLPSKIKEEAKEVWRIIKKVPSFLKDLVLGIWHFFKAIPGVIKTIAVWIGRGFKSVGEAIWNVVTKIFSLIHTVLSAIVSFFGSITLSDIWDGFTYVLRAIFIETPKAIFRFICSFGEMSYKALAALFGCFGKCLWYIGAGIIWLIKYIPAKLWQCVEAIGRSIRKAFREMMAFLNPKSM</sequence>
<dbReference type="PROSITE" id="PS50297">
    <property type="entry name" value="ANK_REP_REGION"/>
    <property type="match status" value="1"/>
</dbReference>
<evidence type="ECO:0000256" key="5">
    <source>
        <dbReference type="SAM" id="Phobius"/>
    </source>
</evidence>